<feature type="transmembrane region" description="Helical" evidence="1">
    <location>
        <begin position="97"/>
        <end position="116"/>
    </location>
</feature>
<feature type="transmembrane region" description="Helical" evidence="1">
    <location>
        <begin position="199"/>
        <end position="217"/>
    </location>
</feature>
<feature type="transmembrane region" description="Helical" evidence="1">
    <location>
        <begin position="323"/>
        <end position="348"/>
    </location>
</feature>
<keyword evidence="1" id="KW-0812">Transmembrane</keyword>
<keyword evidence="4" id="KW-1185">Reference proteome</keyword>
<keyword evidence="1" id="KW-0472">Membrane</keyword>
<comment type="caution">
    <text evidence="3">The sequence shown here is derived from an EMBL/GenBank/DDBJ whole genome shotgun (WGS) entry which is preliminary data.</text>
</comment>
<gene>
    <name evidence="3" type="ORF">FLP_15220</name>
</gene>
<dbReference type="EMBL" id="LVEN01000035">
    <property type="protein sequence ID" value="OCB71875.1"/>
    <property type="molecule type" value="Genomic_DNA"/>
</dbReference>
<sequence>MKIKLFSQPKVANRRIELDFLRGLAILLVLGLHFNAPTSGLYFLDKAILTVKSFGGTGVNLFFALSGFLVGGLLLKELKATGDINAPRFLVRRAIKIWPPLYFLLIVHLFSGHHPISTFLWQNLFHVQNYFGSSINQTWSLAVEEHFYIFLAFFISYQAKNPPKKIIFNLLIVIVISVSLRLVAVNYGYLDATFRQTQYRMDSLLFGVILSVVHIYYKESFDRLASNRLLLNISFAVLVLTIFFTVNNPYLDRSIGYLVQAIGFTLLIVQVVTSKSILKKSIIYRFIAWIGIYSYGIYLWHSVSVGPSKKIQQILFNQGYNDLVILIIVMLFQLSLSLFLGYVTSTIIEWPSLRLRDRFYPSTKKSNNKETVIAAE</sequence>
<accession>A0ABX2XFX9</accession>
<protein>
    <recommendedName>
        <fullName evidence="2">Acyltransferase 3 domain-containing protein</fullName>
    </recommendedName>
</protein>
<dbReference type="Pfam" id="PF01757">
    <property type="entry name" value="Acyl_transf_3"/>
    <property type="match status" value="1"/>
</dbReference>
<feature type="transmembrane region" description="Helical" evidence="1">
    <location>
        <begin position="20"/>
        <end position="44"/>
    </location>
</feature>
<evidence type="ECO:0000259" key="2">
    <source>
        <dbReference type="Pfam" id="PF01757"/>
    </source>
</evidence>
<organism evidence="3 4">
    <name type="scientific">Flavobacterium piscis</name>
    <dbReference type="NCBI Taxonomy" id="1114874"/>
    <lineage>
        <taxon>Bacteria</taxon>
        <taxon>Pseudomonadati</taxon>
        <taxon>Bacteroidota</taxon>
        <taxon>Flavobacteriia</taxon>
        <taxon>Flavobacteriales</taxon>
        <taxon>Flavobacteriaceae</taxon>
        <taxon>Flavobacterium</taxon>
    </lineage>
</organism>
<feature type="transmembrane region" description="Helical" evidence="1">
    <location>
        <begin position="229"/>
        <end position="248"/>
    </location>
</feature>
<evidence type="ECO:0000313" key="4">
    <source>
        <dbReference type="Proteomes" id="UP000093343"/>
    </source>
</evidence>
<feature type="transmembrane region" description="Helical" evidence="1">
    <location>
        <begin position="167"/>
        <end position="187"/>
    </location>
</feature>
<dbReference type="PANTHER" id="PTHR23028">
    <property type="entry name" value="ACETYLTRANSFERASE"/>
    <property type="match status" value="1"/>
</dbReference>
<proteinExistence type="predicted"/>
<feature type="domain" description="Acyltransferase 3" evidence="2">
    <location>
        <begin position="16"/>
        <end position="339"/>
    </location>
</feature>
<dbReference type="InterPro" id="IPR050879">
    <property type="entry name" value="Acyltransferase_3"/>
</dbReference>
<feature type="transmembrane region" description="Helical" evidence="1">
    <location>
        <begin position="282"/>
        <end position="303"/>
    </location>
</feature>
<reference evidence="4" key="1">
    <citation type="submission" date="2016-03" db="EMBL/GenBank/DDBJ databases">
        <title>Draft genome sequence of Paenibacillus glacialis DSM 22343.</title>
        <authorList>
            <person name="Shin S.-K."/>
            <person name="Yi H."/>
        </authorList>
    </citation>
    <scope>NUCLEOTIDE SEQUENCE [LARGE SCALE GENOMIC DNA]</scope>
    <source>
        <strain evidence="4">CCUG 60099</strain>
    </source>
</reference>
<evidence type="ECO:0000313" key="3">
    <source>
        <dbReference type="EMBL" id="OCB71875.1"/>
    </source>
</evidence>
<dbReference type="PANTHER" id="PTHR23028:SF53">
    <property type="entry name" value="ACYL_TRANSF_3 DOMAIN-CONTAINING PROTEIN"/>
    <property type="match status" value="1"/>
</dbReference>
<evidence type="ECO:0000256" key="1">
    <source>
        <dbReference type="SAM" id="Phobius"/>
    </source>
</evidence>
<dbReference type="InterPro" id="IPR002656">
    <property type="entry name" value="Acyl_transf_3_dom"/>
</dbReference>
<dbReference type="Proteomes" id="UP000093343">
    <property type="component" value="Unassembled WGS sequence"/>
</dbReference>
<name>A0ABX2XFX9_9FLAO</name>
<feature type="transmembrane region" description="Helical" evidence="1">
    <location>
        <begin position="136"/>
        <end position="155"/>
    </location>
</feature>
<dbReference type="RefSeq" id="WP_165606684.1">
    <property type="nucleotide sequence ID" value="NZ_LVEN01000035.1"/>
</dbReference>
<feature type="transmembrane region" description="Helical" evidence="1">
    <location>
        <begin position="56"/>
        <end position="76"/>
    </location>
</feature>
<keyword evidence="1" id="KW-1133">Transmembrane helix</keyword>
<feature type="transmembrane region" description="Helical" evidence="1">
    <location>
        <begin position="254"/>
        <end position="273"/>
    </location>
</feature>